<keyword evidence="8" id="KW-0067">ATP-binding</keyword>
<keyword evidence="4" id="KW-0863">Zinc-finger</keyword>
<dbReference type="FunFam" id="3.40.50.300:FF:000657">
    <property type="entry name" value="Probable ATP-dependent RNA helicase DDX41"/>
    <property type="match status" value="1"/>
</dbReference>
<evidence type="ECO:0000256" key="5">
    <source>
        <dbReference type="ARBA" id="ARBA00022801"/>
    </source>
</evidence>
<evidence type="ECO:0000313" key="16">
    <source>
        <dbReference type="EMBL" id="KAJ3503047.1"/>
    </source>
</evidence>
<evidence type="ECO:0000256" key="1">
    <source>
        <dbReference type="ARBA" id="ARBA00012552"/>
    </source>
</evidence>
<comment type="catalytic activity">
    <reaction evidence="10">
        <text>ATP + H2O = ADP + phosphate + H(+)</text>
        <dbReference type="Rhea" id="RHEA:13065"/>
        <dbReference type="ChEBI" id="CHEBI:15377"/>
        <dbReference type="ChEBI" id="CHEBI:15378"/>
        <dbReference type="ChEBI" id="CHEBI:30616"/>
        <dbReference type="ChEBI" id="CHEBI:43474"/>
        <dbReference type="ChEBI" id="CHEBI:456216"/>
        <dbReference type="EC" id="3.6.4.13"/>
    </reaction>
</comment>
<reference evidence="16" key="1">
    <citation type="submission" date="2022-07" db="EMBL/GenBank/DDBJ databases">
        <title>Genome Sequence of Agrocybe chaxingu.</title>
        <authorList>
            <person name="Buettner E."/>
        </authorList>
    </citation>
    <scope>NUCLEOTIDE SEQUENCE</scope>
    <source>
        <strain evidence="16">MP-N11</strain>
    </source>
</reference>
<dbReference type="AlphaFoldDB" id="A0A9W8JU35"/>
<dbReference type="GO" id="GO:0008270">
    <property type="term" value="F:zinc ion binding"/>
    <property type="evidence" value="ECO:0007669"/>
    <property type="project" value="UniProtKB-KW"/>
</dbReference>
<protein>
    <recommendedName>
        <fullName evidence="1">RNA helicase</fullName>
        <ecNumber evidence="1">3.6.4.13</ecNumber>
    </recommendedName>
</protein>
<name>A0A9W8JU35_9AGAR</name>
<dbReference type="Gene3D" id="3.40.50.300">
    <property type="entry name" value="P-loop containing nucleotide triphosphate hydrolases"/>
    <property type="match status" value="2"/>
</dbReference>
<comment type="caution">
    <text evidence="16">The sequence shown here is derived from an EMBL/GenBank/DDBJ whole genome shotgun (WGS) entry which is preliminary data.</text>
</comment>
<evidence type="ECO:0000256" key="4">
    <source>
        <dbReference type="ARBA" id="ARBA00022771"/>
    </source>
</evidence>
<feature type="region of interest" description="Disordered" evidence="12">
    <location>
        <begin position="45"/>
        <end position="111"/>
    </location>
</feature>
<dbReference type="SUPFAM" id="SSF53448">
    <property type="entry name" value="Nucleotide-diphospho-sugar transferases"/>
    <property type="match status" value="1"/>
</dbReference>
<evidence type="ECO:0000256" key="9">
    <source>
        <dbReference type="ARBA" id="ARBA00022884"/>
    </source>
</evidence>
<dbReference type="SMART" id="SM00490">
    <property type="entry name" value="HELICc"/>
    <property type="match status" value="1"/>
</dbReference>
<dbReference type="GO" id="GO:0005737">
    <property type="term" value="C:cytoplasm"/>
    <property type="evidence" value="ECO:0007669"/>
    <property type="project" value="UniProtKB-ARBA"/>
</dbReference>
<evidence type="ECO:0000259" key="15">
    <source>
        <dbReference type="PROSITE" id="PS51195"/>
    </source>
</evidence>
<dbReference type="GO" id="GO:0005524">
    <property type="term" value="F:ATP binding"/>
    <property type="evidence" value="ECO:0007669"/>
    <property type="project" value="UniProtKB-KW"/>
</dbReference>
<organism evidence="16 17">
    <name type="scientific">Agrocybe chaxingu</name>
    <dbReference type="NCBI Taxonomy" id="84603"/>
    <lineage>
        <taxon>Eukaryota</taxon>
        <taxon>Fungi</taxon>
        <taxon>Dikarya</taxon>
        <taxon>Basidiomycota</taxon>
        <taxon>Agaricomycotina</taxon>
        <taxon>Agaricomycetes</taxon>
        <taxon>Agaricomycetidae</taxon>
        <taxon>Agaricales</taxon>
        <taxon>Agaricineae</taxon>
        <taxon>Strophariaceae</taxon>
        <taxon>Agrocybe</taxon>
    </lineage>
</organism>
<dbReference type="InterPro" id="IPR027417">
    <property type="entry name" value="P-loop_NTPase"/>
</dbReference>
<evidence type="ECO:0000259" key="13">
    <source>
        <dbReference type="PROSITE" id="PS51192"/>
    </source>
</evidence>
<dbReference type="InterPro" id="IPR014001">
    <property type="entry name" value="Helicase_ATP-bd"/>
</dbReference>
<evidence type="ECO:0000256" key="12">
    <source>
        <dbReference type="SAM" id="MobiDB-lite"/>
    </source>
</evidence>
<keyword evidence="3" id="KW-0547">Nucleotide-binding</keyword>
<dbReference type="InterPro" id="IPR014014">
    <property type="entry name" value="RNA_helicase_DEAD_Q_motif"/>
</dbReference>
<evidence type="ECO:0000256" key="11">
    <source>
        <dbReference type="PROSITE-ProRule" id="PRU00552"/>
    </source>
</evidence>
<evidence type="ECO:0000256" key="6">
    <source>
        <dbReference type="ARBA" id="ARBA00022806"/>
    </source>
</evidence>
<feature type="domain" description="Helicase ATP-binding" evidence="13">
    <location>
        <begin position="212"/>
        <end position="397"/>
    </location>
</feature>
<evidence type="ECO:0000256" key="2">
    <source>
        <dbReference type="ARBA" id="ARBA00022723"/>
    </source>
</evidence>
<feature type="region of interest" description="Disordered" evidence="12">
    <location>
        <begin position="1"/>
        <end position="26"/>
    </location>
</feature>
<feature type="short sequence motif" description="Q motif" evidence="11">
    <location>
        <begin position="181"/>
        <end position="209"/>
    </location>
</feature>
<keyword evidence="9" id="KW-0694">RNA-binding</keyword>
<keyword evidence="2" id="KW-0479">Metal-binding</keyword>
<dbReference type="CDD" id="cd18787">
    <property type="entry name" value="SF2_C_DEAD"/>
    <property type="match status" value="1"/>
</dbReference>
<feature type="domain" description="Helicase C-terminal" evidence="14">
    <location>
        <begin position="408"/>
        <end position="580"/>
    </location>
</feature>
<dbReference type="GO" id="GO:0003723">
    <property type="term" value="F:RNA binding"/>
    <property type="evidence" value="ECO:0007669"/>
    <property type="project" value="UniProtKB-KW"/>
</dbReference>
<keyword evidence="17" id="KW-1185">Reference proteome</keyword>
<dbReference type="PROSITE" id="PS51194">
    <property type="entry name" value="HELICASE_CTER"/>
    <property type="match status" value="1"/>
</dbReference>
<feature type="compositionally biased region" description="Basic and acidic residues" evidence="12">
    <location>
        <begin position="67"/>
        <end position="111"/>
    </location>
</feature>
<dbReference type="Gene3D" id="3.90.550.10">
    <property type="entry name" value="Spore Coat Polysaccharide Biosynthesis Protein SpsA, Chain A"/>
    <property type="match status" value="1"/>
</dbReference>
<dbReference type="PANTHER" id="PTHR47958">
    <property type="entry name" value="ATP-DEPENDENT RNA HELICASE DBP3"/>
    <property type="match status" value="1"/>
</dbReference>
<feature type="compositionally biased region" description="Basic residues" evidence="12">
    <location>
        <begin position="1"/>
        <end position="10"/>
    </location>
</feature>
<dbReference type="PROSITE" id="PS51195">
    <property type="entry name" value="Q_MOTIF"/>
    <property type="match status" value="1"/>
</dbReference>
<dbReference type="OrthoDB" id="196131at2759"/>
<evidence type="ECO:0000256" key="7">
    <source>
        <dbReference type="ARBA" id="ARBA00022833"/>
    </source>
</evidence>
<dbReference type="GO" id="GO:0003724">
    <property type="term" value="F:RNA helicase activity"/>
    <property type="evidence" value="ECO:0007669"/>
    <property type="project" value="UniProtKB-EC"/>
</dbReference>
<dbReference type="Pfam" id="PF00271">
    <property type="entry name" value="Helicase_C"/>
    <property type="match status" value="1"/>
</dbReference>
<evidence type="ECO:0000259" key="14">
    <source>
        <dbReference type="PROSITE" id="PS51194"/>
    </source>
</evidence>
<evidence type="ECO:0000313" key="17">
    <source>
        <dbReference type="Proteomes" id="UP001148786"/>
    </source>
</evidence>
<evidence type="ECO:0000256" key="3">
    <source>
        <dbReference type="ARBA" id="ARBA00022741"/>
    </source>
</evidence>
<keyword evidence="6" id="KW-0347">Helicase</keyword>
<evidence type="ECO:0000256" key="8">
    <source>
        <dbReference type="ARBA" id="ARBA00022840"/>
    </source>
</evidence>
<sequence>MDSIKRRRPRSPSPATYKLDDEDDSYEPYVPIAQRRLEKLARLSSLGVNGEKSNVKKLQEELDEREDAQREEEIRREKARKERTLLLEAQEVHSRKAAEDSKKTANEKAQEADAEILEAIKSRRKLASDMELAKGIQYTEPLKTSWRPPRYIRERKPEEDSRLREKYHILVEGDDIPPPIEHFSDMKIPEPIVEHLRSKRIVNPTPIQLQGIPVAFSGRDIIGIAFTGSGKTLAFCLPLIMMALEEEMRLPFMRGEGPVGIILCPSRELANQTYENIVTWCAALAKDAKYPPLNALLCIGGISMNEQSHVLSKGLHIVVATPGRLIDMLEKKRFTFNNCKYLCMDEADRMIDLGFEDDVRTVMSFFKNQRQTLLFSATMPKKIQDFARESLIKPVLVNVGRAGAANLDVLQVVEYVKQEAKMVYLLECLQKTPPPVIIFSENKNEVDDIQEYLLLKGVEAVAIHGSKSQEERQYAIKSFKSGAKDVMVASGVASKGLDFNDIQHVIIFSMPKEIEDYVHQIGRTGRSGKTGIATTFVNMNTSEQTLLDLKYLLIEAGQNATCRAVLFSNNCIVIQLQSLFSLLFVHSSPHMAGAHLEPDSQSAHRLPQNALPLLSTCTRRRGLLSLLLVAFITSTLFFIKELSTLPEPGSVSATPLLQPGTITNSHPFNSTVDPVVFSFIMWSEDAAAEGALLVKSILLYGTRPTDIHIICDHKAEQFLRKRVALVQRPSHHVRIWFYKPSWQSMLDRVEREGSIKTDHSAGLPGLMKLFIHEILPPTVKRSIFVDTDALFIADPGLLWDVFDTLRPTTAIVMASHPDQNSPEWHHASRICSCVMLLDLEKLRSLRLMDSRIYHELDNFPALSPEAFRAKYGLPGGDGHGRYDNVRLGDQGYWWAIVDHRPDIFEPLSYDFEITSCLLDTYLTGLGNELISEEEELRFQIHTKGTPQEGKVILPKLLHFNCLHGTPIYMEWSGWSDPSNSLTARWGAAVSYHVGFKWIWLNKGRPNDPDKAVELFTVSEVVFADELASGIPAHR</sequence>
<accession>A0A9W8JU35</accession>
<dbReference type="PROSITE" id="PS51192">
    <property type="entry name" value="HELICASE_ATP_BIND_1"/>
    <property type="match status" value="1"/>
</dbReference>
<feature type="domain" description="DEAD-box RNA helicase Q" evidence="15">
    <location>
        <begin position="181"/>
        <end position="209"/>
    </location>
</feature>
<keyword evidence="7" id="KW-0862">Zinc</keyword>
<dbReference type="Proteomes" id="UP001148786">
    <property type="component" value="Unassembled WGS sequence"/>
</dbReference>
<dbReference type="EC" id="3.6.4.13" evidence="1"/>
<proteinExistence type="predicted"/>
<evidence type="ECO:0000256" key="10">
    <source>
        <dbReference type="ARBA" id="ARBA00047984"/>
    </source>
</evidence>
<dbReference type="SMART" id="SM00487">
    <property type="entry name" value="DEXDc"/>
    <property type="match status" value="1"/>
</dbReference>
<dbReference type="Pfam" id="PF00270">
    <property type="entry name" value="DEAD"/>
    <property type="match status" value="1"/>
</dbReference>
<keyword evidence="5" id="KW-0378">Hydrolase</keyword>
<dbReference type="SUPFAM" id="SSF52540">
    <property type="entry name" value="P-loop containing nucleoside triphosphate hydrolases"/>
    <property type="match status" value="2"/>
</dbReference>
<dbReference type="InterPro" id="IPR011545">
    <property type="entry name" value="DEAD/DEAH_box_helicase_dom"/>
</dbReference>
<dbReference type="EMBL" id="JANKHO010001194">
    <property type="protein sequence ID" value="KAJ3503047.1"/>
    <property type="molecule type" value="Genomic_DNA"/>
</dbReference>
<gene>
    <name evidence="16" type="ORF">NLJ89_g8608</name>
</gene>
<dbReference type="InterPro" id="IPR029044">
    <property type="entry name" value="Nucleotide-diphossugar_trans"/>
</dbReference>
<dbReference type="GO" id="GO:0016787">
    <property type="term" value="F:hydrolase activity"/>
    <property type="evidence" value="ECO:0007669"/>
    <property type="project" value="UniProtKB-KW"/>
</dbReference>
<dbReference type="InterPro" id="IPR001650">
    <property type="entry name" value="Helicase_C-like"/>
</dbReference>